<dbReference type="GO" id="GO:0005524">
    <property type="term" value="F:ATP binding"/>
    <property type="evidence" value="ECO:0007669"/>
    <property type="project" value="UniProtKB-KW"/>
</dbReference>
<comment type="pathway">
    <text evidence="1">Protein modification; peptidyl-diphthamide biosynthesis.</text>
</comment>
<feature type="domain" description="Diphthamide synthase" evidence="11">
    <location>
        <begin position="1"/>
        <end position="77"/>
    </location>
</feature>
<evidence type="ECO:0000256" key="6">
    <source>
        <dbReference type="ARBA" id="ARBA00022840"/>
    </source>
</evidence>
<dbReference type="Proteomes" id="UP000053890">
    <property type="component" value="Unassembled WGS sequence"/>
</dbReference>
<comment type="catalytic activity">
    <reaction evidence="9">
        <text>diphthine-[translation elongation factor 2] + NH4(+) + ATP = diphthamide-[translation elongation factor 2] + AMP + diphosphate + H(+)</text>
        <dbReference type="Rhea" id="RHEA:19753"/>
        <dbReference type="Rhea" id="RHEA-COMP:10172"/>
        <dbReference type="Rhea" id="RHEA-COMP:10174"/>
        <dbReference type="ChEBI" id="CHEBI:15378"/>
        <dbReference type="ChEBI" id="CHEBI:16692"/>
        <dbReference type="ChEBI" id="CHEBI:28938"/>
        <dbReference type="ChEBI" id="CHEBI:30616"/>
        <dbReference type="ChEBI" id="CHEBI:33019"/>
        <dbReference type="ChEBI" id="CHEBI:82696"/>
        <dbReference type="ChEBI" id="CHEBI:456215"/>
        <dbReference type="EC" id="6.3.1.14"/>
    </reaction>
</comment>
<dbReference type="FunFam" id="3.90.1490.10:FF:000001">
    <property type="entry name" value="Diphthine--ammonia ligase"/>
    <property type="match status" value="1"/>
</dbReference>
<dbReference type="AlphaFoldDB" id="A0A0P9F8A2"/>
<dbReference type="PANTHER" id="PTHR12196">
    <property type="entry name" value="DOMAIN OF UNKNOWN FUNCTION 71 DUF71 -CONTAINING PROTEIN"/>
    <property type="match status" value="1"/>
</dbReference>
<reference evidence="12 13" key="1">
    <citation type="journal article" date="2015" name="Front. Microbiol.">
        <title>Genome sequence of the plant growth promoting endophytic yeast Rhodotorula graminis WP1.</title>
        <authorList>
            <person name="Firrincieli A."/>
            <person name="Otillar R."/>
            <person name="Salamov A."/>
            <person name="Schmutz J."/>
            <person name="Khan Z."/>
            <person name="Redman R.S."/>
            <person name="Fleck N.D."/>
            <person name="Lindquist E."/>
            <person name="Grigoriev I.V."/>
            <person name="Doty S.L."/>
        </authorList>
    </citation>
    <scope>NUCLEOTIDE SEQUENCE [LARGE SCALE GENOMIC DNA]</scope>
    <source>
        <strain evidence="12 13">WP1</strain>
    </source>
</reference>
<evidence type="ECO:0000259" key="11">
    <source>
        <dbReference type="Pfam" id="PF01902"/>
    </source>
</evidence>
<dbReference type="Gene3D" id="3.90.1490.10">
    <property type="entry name" value="putative n-type atp pyrophosphatase, domain 2"/>
    <property type="match status" value="1"/>
</dbReference>
<sequence>MKVCALLSGGKDSVYTLHAAVVEGHLPVALASLVPPRGQDELDSFMYQTVGSSGLATLADALDLPLVTHTITGTARNQRAEYGSREGTAATTTADDQGDETEDLYDLLVKLAHPDVKAITVGAILSNYQRVRVEHVCARLGLVPLAYLWERDQKDLLADMVDADIESILVKVAGAGLGVQHLGKTLAQMQPTLLKLNKIYDTHPCGEGGEYETFTLDAPLFLRRVQL</sequence>
<organism evidence="12 13">
    <name type="scientific">Rhodotorula graminis (strain WP1)</name>
    <dbReference type="NCBI Taxonomy" id="578459"/>
    <lineage>
        <taxon>Eukaryota</taxon>
        <taxon>Fungi</taxon>
        <taxon>Dikarya</taxon>
        <taxon>Basidiomycota</taxon>
        <taxon>Pucciniomycotina</taxon>
        <taxon>Microbotryomycetes</taxon>
        <taxon>Sporidiobolales</taxon>
        <taxon>Sporidiobolaceae</taxon>
        <taxon>Rhodotorula</taxon>
    </lineage>
</organism>
<evidence type="ECO:0000313" key="13">
    <source>
        <dbReference type="Proteomes" id="UP000053890"/>
    </source>
</evidence>
<gene>
    <name evidence="12" type="ORF">RHOBADRAFT_307</name>
</gene>
<dbReference type="GO" id="GO:0017183">
    <property type="term" value="P:protein histidyl modification to diphthamide"/>
    <property type="evidence" value="ECO:0007669"/>
    <property type="project" value="TreeGrafter"/>
</dbReference>
<keyword evidence="5" id="KW-0547">Nucleotide-binding</keyword>
<keyword evidence="4" id="KW-0436">Ligase</keyword>
<dbReference type="Gene3D" id="3.40.50.620">
    <property type="entry name" value="HUPs"/>
    <property type="match status" value="1"/>
</dbReference>
<dbReference type="InterPro" id="IPR030662">
    <property type="entry name" value="DPH6/MJ0570"/>
</dbReference>
<dbReference type="SUPFAM" id="SSF52402">
    <property type="entry name" value="Adenine nucleotide alpha hydrolases-like"/>
    <property type="match status" value="1"/>
</dbReference>
<feature type="region of interest" description="Disordered" evidence="10">
    <location>
        <begin position="77"/>
        <end position="96"/>
    </location>
</feature>
<proteinExistence type="predicted"/>
<dbReference type="EC" id="6.3.1.14" evidence="2"/>
<dbReference type="GeneID" id="28973367"/>
<dbReference type="PANTHER" id="PTHR12196:SF2">
    <property type="entry name" value="DIPHTHINE--AMMONIA LIGASE"/>
    <property type="match status" value="1"/>
</dbReference>
<evidence type="ECO:0000256" key="10">
    <source>
        <dbReference type="SAM" id="MobiDB-lite"/>
    </source>
</evidence>
<feature type="domain" description="Diphthamide synthase" evidence="11">
    <location>
        <begin position="95"/>
        <end position="226"/>
    </location>
</feature>
<evidence type="ECO:0000313" key="12">
    <source>
        <dbReference type="EMBL" id="KPV71892.1"/>
    </source>
</evidence>
<dbReference type="NCBIfam" id="TIGR00290">
    <property type="entry name" value="MJ0570_dom"/>
    <property type="match status" value="1"/>
</dbReference>
<dbReference type="RefSeq" id="XP_018267941.1">
    <property type="nucleotide sequence ID" value="XM_018412918.1"/>
</dbReference>
<feature type="non-terminal residue" evidence="12">
    <location>
        <position position="227"/>
    </location>
</feature>
<evidence type="ECO:0000256" key="4">
    <source>
        <dbReference type="ARBA" id="ARBA00022598"/>
    </source>
</evidence>
<dbReference type="OrthoDB" id="686384at2759"/>
<dbReference type="Pfam" id="PF01902">
    <property type="entry name" value="Diphthami_syn_2"/>
    <property type="match status" value="2"/>
</dbReference>
<dbReference type="InterPro" id="IPR002761">
    <property type="entry name" value="Diphthami_syn_dom"/>
</dbReference>
<evidence type="ECO:0000256" key="9">
    <source>
        <dbReference type="ARBA" id="ARBA00048108"/>
    </source>
</evidence>
<evidence type="ECO:0000256" key="7">
    <source>
        <dbReference type="ARBA" id="ARBA00029814"/>
    </source>
</evidence>
<dbReference type="EMBL" id="KQ474090">
    <property type="protein sequence ID" value="KPV71892.1"/>
    <property type="molecule type" value="Genomic_DNA"/>
</dbReference>
<dbReference type="STRING" id="578459.A0A0P9F8A2"/>
<protein>
    <recommendedName>
        <fullName evidence="3">Diphthine--ammonia ligase</fullName>
        <ecNumber evidence="2">6.3.1.14</ecNumber>
    </recommendedName>
    <alternativeName>
        <fullName evidence="7">Diphthamide synthase</fullName>
    </alternativeName>
    <alternativeName>
        <fullName evidence="8">Diphthamide synthetase</fullName>
    </alternativeName>
</protein>
<evidence type="ECO:0000256" key="5">
    <source>
        <dbReference type="ARBA" id="ARBA00022741"/>
    </source>
</evidence>
<keyword evidence="13" id="KW-1185">Reference proteome</keyword>
<dbReference type="FunFam" id="3.40.50.620:FF:000145">
    <property type="entry name" value="ATP-binding domain containing protein"/>
    <property type="match status" value="1"/>
</dbReference>
<evidence type="ECO:0000256" key="2">
    <source>
        <dbReference type="ARBA" id="ARBA00012089"/>
    </source>
</evidence>
<accession>A0A0P9F8A2</accession>
<feature type="compositionally biased region" description="Low complexity" evidence="10">
    <location>
        <begin position="86"/>
        <end position="95"/>
    </location>
</feature>
<dbReference type="OMA" id="NYALYWA"/>
<evidence type="ECO:0000256" key="1">
    <source>
        <dbReference type="ARBA" id="ARBA00005156"/>
    </source>
</evidence>
<evidence type="ECO:0000256" key="3">
    <source>
        <dbReference type="ARBA" id="ARBA00018426"/>
    </source>
</evidence>
<name>A0A0P9F8A2_RHOGW</name>
<keyword evidence="6" id="KW-0067">ATP-binding</keyword>
<dbReference type="InterPro" id="IPR014729">
    <property type="entry name" value="Rossmann-like_a/b/a_fold"/>
</dbReference>
<evidence type="ECO:0000256" key="8">
    <source>
        <dbReference type="ARBA" id="ARBA00031552"/>
    </source>
</evidence>
<dbReference type="GO" id="GO:0017178">
    <property type="term" value="F:diphthine-ammonia ligase activity"/>
    <property type="evidence" value="ECO:0007669"/>
    <property type="project" value="UniProtKB-EC"/>
</dbReference>
<dbReference type="CDD" id="cd01994">
    <property type="entry name" value="AANH_PF0828-like"/>
    <property type="match status" value="1"/>
</dbReference>